<dbReference type="EMBL" id="CP163444">
    <property type="protein sequence ID" value="XDQ75159.1"/>
    <property type="molecule type" value="Genomic_DNA"/>
</dbReference>
<gene>
    <name evidence="7" type="ORF">AB5J54_33565</name>
</gene>
<evidence type="ECO:0000256" key="5">
    <source>
        <dbReference type="ARBA" id="ARBA00024042"/>
    </source>
</evidence>
<evidence type="ECO:0000313" key="7">
    <source>
        <dbReference type="EMBL" id="XDQ75159.1"/>
    </source>
</evidence>
<dbReference type="PANTHER" id="PTHR10578:SF107">
    <property type="entry name" value="2-HYDROXYACID OXIDASE 1"/>
    <property type="match status" value="1"/>
</dbReference>
<dbReference type="GO" id="GO:0010181">
    <property type="term" value="F:FMN binding"/>
    <property type="evidence" value="ECO:0007669"/>
    <property type="project" value="InterPro"/>
</dbReference>
<comment type="similarity">
    <text evidence="5">Belongs to the FMN-dependent alpha-hydroxy acid dehydrogenase family.</text>
</comment>
<dbReference type="InterPro" id="IPR000262">
    <property type="entry name" value="FMN-dep_DH"/>
</dbReference>
<name>A0AB39T6P7_9ACTN</name>
<proteinExistence type="inferred from homology"/>
<dbReference type="InterPro" id="IPR013785">
    <property type="entry name" value="Aldolase_TIM"/>
</dbReference>
<dbReference type="PANTHER" id="PTHR10578">
    <property type="entry name" value="S -2-HYDROXY-ACID OXIDASE-RELATED"/>
    <property type="match status" value="1"/>
</dbReference>
<dbReference type="EC" id="1.-.-.-" evidence="7"/>
<accession>A0AB39T6P7</accession>
<keyword evidence="2" id="KW-0285">Flavoprotein</keyword>
<dbReference type="CDD" id="cd02809">
    <property type="entry name" value="alpha_hydroxyacid_oxid_FMN"/>
    <property type="match status" value="1"/>
</dbReference>
<reference evidence="7" key="1">
    <citation type="submission" date="2024-07" db="EMBL/GenBank/DDBJ databases">
        <authorList>
            <person name="Yu S.T."/>
        </authorList>
    </citation>
    <scope>NUCLEOTIDE SEQUENCE</scope>
    <source>
        <strain evidence="7">R44</strain>
    </source>
</reference>
<dbReference type="AlphaFoldDB" id="A0AB39T6P7"/>
<protein>
    <submittedName>
        <fullName evidence="7">Alpha-hydroxy acid oxidase</fullName>
        <ecNumber evidence="7">1.-.-.-</ecNumber>
    </submittedName>
</protein>
<evidence type="ECO:0000256" key="4">
    <source>
        <dbReference type="ARBA" id="ARBA00023002"/>
    </source>
</evidence>
<evidence type="ECO:0000256" key="3">
    <source>
        <dbReference type="ARBA" id="ARBA00022643"/>
    </source>
</evidence>
<feature type="domain" description="FMN hydroxy acid dehydrogenase" evidence="6">
    <location>
        <begin position="1"/>
        <end position="302"/>
    </location>
</feature>
<evidence type="ECO:0000256" key="2">
    <source>
        <dbReference type="ARBA" id="ARBA00022630"/>
    </source>
</evidence>
<dbReference type="SUPFAM" id="SSF51395">
    <property type="entry name" value="FMN-linked oxidoreductases"/>
    <property type="match status" value="1"/>
</dbReference>
<keyword evidence="4 7" id="KW-0560">Oxidoreductase</keyword>
<dbReference type="InterPro" id="IPR037396">
    <property type="entry name" value="FMN_HAD"/>
</dbReference>
<dbReference type="RefSeq" id="WP_369147680.1">
    <property type="nucleotide sequence ID" value="NZ_CP163444.1"/>
</dbReference>
<dbReference type="InterPro" id="IPR012133">
    <property type="entry name" value="Alpha-hydoxy_acid_DH_FMN"/>
</dbReference>
<keyword evidence="3" id="KW-0288">FMN</keyword>
<dbReference type="GO" id="GO:0016491">
    <property type="term" value="F:oxidoreductase activity"/>
    <property type="evidence" value="ECO:0007669"/>
    <property type="project" value="UniProtKB-KW"/>
</dbReference>
<evidence type="ECO:0000256" key="1">
    <source>
        <dbReference type="ARBA" id="ARBA00001917"/>
    </source>
</evidence>
<comment type="cofactor">
    <cofactor evidence="1">
        <name>FMN</name>
        <dbReference type="ChEBI" id="CHEBI:58210"/>
    </cofactor>
</comment>
<organism evidence="7">
    <name type="scientific">Streptomyces sp. R44</name>
    <dbReference type="NCBI Taxonomy" id="3238633"/>
    <lineage>
        <taxon>Bacteria</taxon>
        <taxon>Bacillati</taxon>
        <taxon>Actinomycetota</taxon>
        <taxon>Actinomycetes</taxon>
        <taxon>Kitasatosporales</taxon>
        <taxon>Streptomycetaceae</taxon>
        <taxon>Streptomyces</taxon>
    </lineage>
</organism>
<dbReference type="Pfam" id="PF01070">
    <property type="entry name" value="FMN_dh"/>
    <property type="match status" value="2"/>
</dbReference>
<dbReference type="Gene3D" id="3.20.20.70">
    <property type="entry name" value="Aldolase class I"/>
    <property type="match status" value="2"/>
</dbReference>
<dbReference type="PROSITE" id="PS51349">
    <property type="entry name" value="FMN_HYDROXY_ACID_DH_2"/>
    <property type="match status" value="1"/>
</dbReference>
<sequence>MAEDAFTLHDFAPLARARQAPETWDLLEGGAGDEWTRRANTEAYDRLQLHPGVLTGAGTDGTATRVLRRTWAAPTAIAPMAHRTKTATRDLVGRAERAGFEALVLTVDAPRPGRRLRDLRNGLRLPVGIAPANLTGDGFGSPGDHALTDFDASLDRSVVTWLRSVSVLPVLVKGVLTAADARHAVEAGVDGMVVSHHGGRQLGGAPATLTVLPEVVAAVDRTCPVLVDGGVRRGRGVLTAPAVGADATLVGRPALHALAADPERGVARMRGTHSVPMRFTGAVPHNHVMGRHGDFRRVTVDVLAPLAHRGWSACRLGTAAGALSRTLRLLRGAEELRRRNLKSELLLTRLSRARRRIDTVRAMRHDHLRHQPLGLERALRDLRSAPLNHGNDRLHLANGSRSLLDQETTLA</sequence>
<evidence type="ECO:0000259" key="6">
    <source>
        <dbReference type="PROSITE" id="PS51349"/>
    </source>
</evidence>